<dbReference type="Pfam" id="PF00024">
    <property type="entry name" value="PAN_1"/>
    <property type="match status" value="1"/>
</dbReference>
<feature type="domain" description="Apple" evidence="1">
    <location>
        <begin position="1"/>
        <end position="74"/>
    </location>
</feature>
<dbReference type="InterPro" id="IPR003609">
    <property type="entry name" value="Pan_app"/>
</dbReference>
<accession>A0AAN8F7W1</accession>
<evidence type="ECO:0000259" key="1">
    <source>
        <dbReference type="PROSITE" id="PS50948"/>
    </source>
</evidence>
<evidence type="ECO:0000313" key="3">
    <source>
        <dbReference type="Proteomes" id="UP001331761"/>
    </source>
</evidence>
<name>A0AAN8F7W1_TRICO</name>
<keyword evidence="3" id="KW-1185">Reference proteome</keyword>
<dbReference type="AlphaFoldDB" id="A0AAN8F7W1"/>
<organism evidence="2 3">
    <name type="scientific">Trichostrongylus colubriformis</name>
    <name type="common">Black scour worm</name>
    <dbReference type="NCBI Taxonomy" id="6319"/>
    <lineage>
        <taxon>Eukaryota</taxon>
        <taxon>Metazoa</taxon>
        <taxon>Ecdysozoa</taxon>
        <taxon>Nematoda</taxon>
        <taxon>Chromadorea</taxon>
        <taxon>Rhabditida</taxon>
        <taxon>Rhabditina</taxon>
        <taxon>Rhabditomorpha</taxon>
        <taxon>Strongyloidea</taxon>
        <taxon>Trichostrongylidae</taxon>
        <taxon>Trichostrongylus</taxon>
    </lineage>
</organism>
<sequence>MMSFPDSTRKPYTAAVENVKARDQRHCLEQCEENPDCSSAVFSGSMCEMSTTRARHSIADIRTAPNETYIEKACVDKNLVKGKSTHLFGMANHILAGFVEQVEDAYGIEQCISACYAVTIYSTNEIAAYFQHFMSIPAFGEQA</sequence>
<dbReference type="PROSITE" id="PS50948">
    <property type="entry name" value="PAN"/>
    <property type="match status" value="1"/>
</dbReference>
<reference evidence="2 3" key="1">
    <citation type="submission" date="2019-10" db="EMBL/GenBank/DDBJ databases">
        <title>Assembly and Annotation for the nematode Trichostrongylus colubriformis.</title>
        <authorList>
            <person name="Martin J."/>
        </authorList>
    </citation>
    <scope>NUCLEOTIDE SEQUENCE [LARGE SCALE GENOMIC DNA]</scope>
    <source>
        <strain evidence="2">G859</strain>
        <tissue evidence="2">Whole worm</tissue>
    </source>
</reference>
<comment type="caution">
    <text evidence="2">The sequence shown here is derived from an EMBL/GenBank/DDBJ whole genome shotgun (WGS) entry which is preliminary data.</text>
</comment>
<gene>
    <name evidence="2" type="ORF">GCK32_020761</name>
</gene>
<dbReference type="Proteomes" id="UP001331761">
    <property type="component" value="Unassembled WGS sequence"/>
</dbReference>
<dbReference type="EMBL" id="WIXE01020705">
    <property type="protein sequence ID" value="KAK5969012.1"/>
    <property type="molecule type" value="Genomic_DNA"/>
</dbReference>
<evidence type="ECO:0000313" key="2">
    <source>
        <dbReference type="EMBL" id="KAK5969012.1"/>
    </source>
</evidence>
<proteinExistence type="predicted"/>
<protein>
    <recommendedName>
        <fullName evidence="1">Apple domain-containing protein</fullName>
    </recommendedName>
</protein>